<keyword evidence="10" id="KW-1185">Reference proteome</keyword>
<dbReference type="AlphaFoldDB" id="A0A399IVG7"/>
<dbReference type="GO" id="GO:0009279">
    <property type="term" value="C:cell outer membrane"/>
    <property type="evidence" value="ECO:0007669"/>
    <property type="project" value="UniProtKB-SubCell"/>
</dbReference>
<evidence type="ECO:0000313" key="9">
    <source>
        <dbReference type="EMBL" id="RII37145.1"/>
    </source>
</evidence>
<keyword evidence="3" id="KW-0813">Transport</keyword>
<feature type="compositionally biased region" description="Low complexity" evidence="8">
    <location>
        <begin position="72"/>
        <end position="84"/>
    </location>
</feature>
<evidence type="ECO:0000256" key="3">
    <source>
        <dbReference type="ARBA" id="ARBA00022448"/>
    </source>
</evidence>
<dbReference type="InterPro" id="IPR051906">
    <property type="entry name" value="TolC-like"/>
</dbReference>
<evidence type="ECO:0000256" key="1">
    <source>
        <dbReference type="ARBA" id="ARBA00004442"/>
    </source>
</evidence>
<organism evidence="9 10">
    <name type="scientific">Pseudooceanicola sediminis</name>
    <dbReference type="NCBI Taxonomy" id="2211117"/>
    <lineage>
        <taxon>Bacteria</taxon>
        <taxon>Pseudomonadati</taxon>
        <taxon>Pseudomonadota</taxon>
        <taxon>Alphaproteobacteria</taxon>
        <taxon>Rhodobacterales</taxon>
        <taxon>Paracoccaceae</taxon>
        <taxon>Pseudooceanicola</taxon>
    </lineage>
</organism>
<dbReference type="GO" id="GO:1990281">
    <property type="term" value="C:efflux pump complex"/>
    <property type="evidence" value="ECO:0007669"/>
    <property type="project" value="TreeGrafter"/>
</dbReference>
<dbReference type="PANTHER" id="PTHR30026:SF22">
    <property type="entry name" value="OUTER MEMBRANE EFFLUX PROTEIN"/>
    <property type="match status" value="1"/>
</dbReference>
<evidence type="ECO:0008006" key="11">
    <source>
        <dbReference type="Google" id="ProtNLM"/>
    </source>
</evidence>
<evidence type="ECO:0000256" key="4">
    <source>
        <dbReference type="ARBA" id="ARBA00022452"/>
    </source>
</evidence>
<feature type="region of interest" description="Disordered" evidence="8">
    <location>
        <begin position="49"/>
        <end position="84"/>
    </location>
</feature>
<keyword evidence="6" id="KW-0472">Membrane</keyword>
<gene>
    <name evidence="9" type="ORF">DL237_18870</name>
</gene>
<dbReference type="GO" id="GO:0015562">
    <property type="term" value="F:efflux transmembrane transporter activity"/>
    <property type="evidence" value="ECO:0007669"/>
    <property type="project" value="InterPro"/>
</dbReference>
<dbReference type="EMBL" id="QWJJ01000021">
    <property type="protein sequence ID" value="RII37145.1"/>
    <property type="molecule type" value="Genomic_DNA"/>
</dbReference>
<sequence>MPWRAPTRPTKTRFFSRHRDAADMISTRLWPAFILIALPALAGCQMRNSPADTPAGQGMTGQSLTGQAMTGTPSPTAQPATATTLRAPTARLSTAVAGTQFGRMVAQAVRSHPDVEAAGANISIAQADLESSRGALRPAVSIGASAQSRVIGDRDRTNNQATPYLQVSQLIYDGGASASRKAAATANVQQSTNARLVTAANTALDAVDAYLNVISARKILALTQDNLDAHQDMADLIEERRSAGAGSQSDVLTVRSRLADAETLVIDAQSQLERTEARFVQMFGTSPGALETPPVAPALPADTAAAVATSPRISALNAQLAASRSQLRLAEVSRRPQVELDGTAQRADNGGKDITFGLNVEYAFDTRGQSSSAIHRARAEVTRLEAQKAALERDIRRSMDYVKSEAAAGVQRLRSSRAAVEANRANVAAARDEFSIGRRNLLDVLEAQRDYVQAQNTLITSERTQIYTGYDALALTGDIVEIFQADFSNMTPPS</sequence>
<comment type="subcellular location">
    <subcellularLocation>
        <location evidence="1">Cell outer membrane</location>
    </subcellularLocation>
</comment>
<dbReference type="Pfam" id="PF02321">
    <property type="entry name" value="OEP"/>
    <property type="match status" value="2"/>
</dbReference>
<feature type="compositionally biased region" description="Polar residues" evidence="8">
    <location>
        <begin position="60"/>
        <end position="71"/>
    </location>
</feature>
<comment type="similarity">
    <text evidence="2">Belongs to the outer membrane factor (OMF) (TC 1.B.17) family.</text>
</comment>
<evidence type="ECO:0000256" key="8">
    <source>
        <dbReference type="SAM" id="MobiDB-lite"/>
    </source>
</evidence>
<evidence type="ECO:0000256" key="2">
    <source>
        <dbReference type="ARBA" id="ARBA00007613"/>
    </source>
</evidence>
<reference evidence="9 10" key="1">
    <citation type="submission" date="2018-08" db="EMBL/GenBank/DDBJ databases">
        <title>Pseudooceanicola sediminis CY03 in the family Rhodobacteracea.</title>
        <authorList>
            <person name="Zhang Y.-J."/>
        </authorList>
    </citation>
    <scope>NUCLEOTIDE SEQUENCE [LARGE SCALE GENOMIC DNA]</scope>
    <source>
        <strain evidence="9 10">CY03</strain>
    </source>
</reference>
<accession>A0A399IVG7</accession>
<keyword evidence="4" id="KW-1134">Transmembrane beta strand</keyword>
<dbReference type="GO" id="GO:0015288">
    <property type="term" value="F:porin activity"/>
    <property type="evidence" value="ECO:0007669"/>
    <property type="project" value="TreeGrafter"/>
</dbReference>
<dbReference type="Gene3D" id="1.20.1600.10">
    <property type="entry name" value="Outer membrane efflux proteins (OEP)"/>
    <property type="match status" value="1"/>
</dbReference>
<evidence type="ECO:0000256" key="7">
    <source>
        <dbReference type="ARBA" id="ARBA00023237"/>
    </source>
</evidence>
<protein>
    <recommendedName>
        <fullName evidence="11">TolC family protein</fullName>
    </recommendedName>
</protein>
<dbReference type="Proteomes" id="UP000265848">
    <property type="component" value="Unassembled WGS sequence"/>
</dbReference>
<keyword evidence="7" id="KW-0998">Cell outer membrane</keyword>
<evidence type="ECO:0000256" key="6">
    <source>
        <dbReference type="ARBA" id="ARBA00023136"/>
    </source>
</evidence>
<dbReference type="PANTHER" id="PTHR30026">
    <property type="entry name" value="OUTER MEMBRANE PROTEIN TOLC"/>
    <property type="match status" value="1"/>
</dbReference>
<proteinExistence type="inferred from homology"/>
<evidence type="ECO:0000256" key="5">
    <source>
        <dbReference type="ARBA" id="ARBA00022692"/>
    </source>
</evidence>
<name>A0A399IVG7_9RHOB</name>
<comment type="caution">
    <text evidence="9">The sequence shown here is derived from an EMBL/GenBank/DDBJ whole genome shotgun (WGS) entry which is preliminary data.</text>
</comment>
<dbReference type="InterPro" id="IPR003423">
    <property type="entry name" value="OMP_efflux"/>
</dbReference>
<keyword evidence="5" id="KW-0812">Transmembrane</keyword>
<dbReference type="SUPFAM" id="SSF56954">
    <property type="entry name" value="Outer membrane efflux proteins (OEP)"/>
    <property type="match status" value="1"/>
</dbReference>
<evidence type="ECO:0000313" key="10">
    <source>
        <dbReference type="Proteomes" id="UP000265848"/>
    </source>
</evidence>